<gene>
    <name evidence="4" type="ORF">U1T56_05285</name>
</gene>
<dbReference type="Pfam" id="PF01565">
    <property type="entry name" value="FAD_binding_4"/>
    <property type="match status" value="1"/>
</dbReference>
<dbReference type="InterPro" id="IPR016166">
    <property type="entry name" value="FAD-bd_PCMH"/>
</dbReference>
<keyword evidence="5" id="KW-1185">Reference proteome</keyword>
<evidence type="ECO:0000313" key="5">
    <source>
        <dbReference type="Proteomes" id="UP001375743"/>
    </source>
</evidence>
<evidence type="ECO:0000256" key="2">
    <source>
        <dbReference type="ARBA" id="ARBA00022827"/>
    </source>
</evidence>
<sequence>MEEQAILRPKNAAELADLVAWAMAEEEPLEVLGAGTKRGLGRPVEASHAVSVAGLAGIDLYEPEELVMRAGAGTPLSVIEAALAEHGQELAFEPADYGALLGGAPGGQTIGGVFACNLSGPRRFKSGAARDHLLGLHCVTGLGQVIKTGGRVVKNVTGYDLCKLLTGSYGTLAVMTEVTFKVLPRAESSLTVLATGPDEVTLLALLRAATGTPCEIAGAAYLPPLAAGRSAVGTVGRAGRGIAAVRLEGVAPSVRYRSGELQRLLARPGIEFQTIGHEESLTLWREIRNVTLLTRERPLWRLSVAPTAGAELAAWAAELTNERLFDWAGGLIWLAVKESWARESGTIREALAGRGGHATLVRGPDWLRREIEPFQPLPASLRALTERVKHSFDPKGILNPGRMYPGM</sequence>
<comment type="caution">
    <text evidence="4">The sequence shown here is derived from an EMBL/GenBank/DDBJ whole genome shotgun (WGS) entry which is preliminary data.</text>
</comment>
<dbReference type="SUPFAM" id="SSF55103">
    <property type="entry name" value="FAD-linked oxidases, C-terminal domain"/>
    <property type="match status" value="1"/>
</dbReference>
<dbReference type="RefSeq" id="WP_418158406.1">
    <property type="nucleotide sequence ID" value="NZ_JBBLZC010000004.1"/>
</dbReference>
<evidence type="ECO:0000313" key="4">
    <source>
        <dbReference type="EMBL" id="MEK0082553.1"/>
    </source>
</evidence>
<organism evidence="4 5">
    <name type="scientific">Benzoatithermus flavus</name>
    <dbReference type="NCBI Taxonomy" id="3108223"/>
    <lineage>
        <taxon>Bacteria</taxon>
        <taxon>Pseudomonadati</taxon>
        <taxon>Pseudomonadota</taxon>
        <taxon>Alphaproteobacteria</taxon>
        <taxon>Geminicoccales</taxon>
        <taxon>Geminicoccaceae</taxon>
        <taxon>Benzoatithermus</taxon>
    </lineage>
</organism>
<dbReference type="PROSITE" id="PS51387">
    <property type="entry name" value="FAD_PCMH"/>
    <property type="match status" value="1"/>
</dbReference>
<dbReference type="InterPro" id="IPR016164">
    <property type="entry name" value="FAD-linked_Oxase-like_C"/>
</dbReference>
<dbReference type="PANTHER" id="PTHR11748">
    <property type="entry name" value="D-LACTATE DEHYDROGENASE"/>
    <property type="match status" value="1"/>
</dbReference>
<reference evidence="4 5" key="1">
    <citation type="submission" date="2024-01" db="EMBL/GenBank/DDBJ databases">
        <title>Multi-omics insights into the function and evolution of sodium benzoate biodegradation pathways in Benzoatithermus flavus gen. nov., sp. nov. from hot spring.</title>
        <authorList>
            <person name="Hu C.-J."/>
            <person name="Li W.-J."/>
        </authorList>
    </citation>
    <scope>NUCLEOTIDE SEQUENCE [LARGE SCALE GENOMIC DNA]</scope>
    <source>
        <strain evidence="4 5">SYSU G07066</strain>
    </source>
</reference>
<name>A0ABU8XMZ2_9PROT</name>
<evidence type="ECO:0000259" key="3">
    <source>
        <dbReference type="PROSITE" id="PS51387"/>
    </source>
</evidence>
<keyword evidence="2" id="KW-0274">FAD</keyword>
<dbReference type="SUPFAM" id="SSF56176">
    <property type="entry name" value="FAD-binding/transporter-associated domain-like"/>
    <property type="match status" value="1"/>
</dbReference>
<dbReference type="Gene3D" id="3.30.465.10">
    <property type="match status" value="1"/>
</dbReference>
<evidence type="ECO:0000256" key="1">
    <source>
        <dbReference type="ARBA" id="ARBA00022630"/>
    </source>
</evidence>
<keyword evidence="1" id="KW-0285">Flavoprotein</keyword>
<proteinExistence type="predicted"/>
<dbReference type="Proteomes" id="UP001375743">
    <property type="component" value="Unassembled WGS sequence"/>
</dbReference>
<dbReference type="PANTHER" id="PTHR11748:SF103">
    <property type="entry name" value="GLYCOLATE OXIDASE SUBUNIT GLCE"/>
    <property type="match status" value="1"/>
</dbReference>
<dbReference type="InterPro" id="IPR016169">
    <property type="entry name" value="FAD-bd_PCMH_sub2"/>
</dbReference>
<accession>A0ABU8XMZ2</accession>
<dbReference type="InterPro" id="IPR006094">
    <property type="entry name" value="Oxid_FAD_bind_N"/>
</dbReference>
<dbReference type="EMBL" id="JBBLZC010000004">
    <property type="protein sequence ID" value="MEK0082553.1"/>
    <property type="molecule type" value="Genomic_DNA"/>
</dbReference>
<protein>
    <submittedName>
        <fullName evidence="4">FAD-binding protein</fullName>
    </submittedName>
</protein>
<feature type="domain" description="FAD-binding PCMH-type" evidence="3">
    <location>
        <begin position="1"/>
        <end position="185"/>
    </location>
</feature>
<dbReference type="InterPro" id="IPR036318">
    <property type="entry name" value="FAD-bd_PCMH-like_sf"/>
</dbReference>